<feature type="domain" description="DUF7726" evidence="2">
    <location>
        <begin position="208"/>
        <end position="290"/>
    </location>
</feature>
<feature type="region of interest" description="Disordered" evidence="1">
    <location>
        <begin position="33"/>
        <end position="58"/>
    </location>
</feature>
<organism evidence="3 4">
    <name type="scientific">Fusarium venenatum</name>
    <dbReference type="NCBI Taxonomy" id="56646"/>
    <lineage>
        <taxon>Eukaryota</taxon>
        <taxon>Fungi</taxon>
        <taxon>Dikarya</taxon>
        <taxon>Ascomycota</taxon>
        <taxon>Pezizomycotina</taxon>
        <taxon>Sordariomycetes</taxon>
        <taxon>Hypocreomycetidae</taxon>
        <taxon>Hypocreales</taxon>
        <taxon>Nectriaceae</taxon>
        <taxon>Fusarium</taxon>
    </lineage>
</organism>
<dbReference type="KEGG" id="fvn:FVRRES_06843"/>
<feature type="region of interest" description="Disordered" evidence="1">
    <location>
        <begin position="170"/>
        <end position="200"/>
    </location>
</feature>
<evidence type="ECO:0000313" key="3">
    <source>
        <dbReference type="EMBL" id="CEI62407.1"/>
    </source>
</evidence>
<dbReference type="InterPro" id="IPR056143">
    <property type="entry name" value="DUF7726"/>
</dbReference>
<sequence>MAEPLTDSDPPVTNAIKVLTESIIRDKQLEEITRASAKENAPSKHIPKTASTSGKKRKAEMSLDDEIAAYKVDLDDVICTDDFEDDPLPSCGSIRAKMNKLFDSGVMTKAEFCRATKTNSNSLNNFLKQKGPYGGSGSCVWRTAYDWFKQREVMGLKMPDPKKRRIAEAEKNVADGTTSKGESSAKSPTTGLPDISGIHLPDEEEDDVPVYDDCDEIRRKINAHLRTTNVTQAQFCRDLYAQFKAPKCKGIQSKQLSDFRSAKGSNCGATSSVYYAAYVYFEKLRIAQGKPMTQHRALIMDLNPGGTPRDVDDRAITWYIGAA</sequence>
<dbReference type="GeneID" id="37258482"/>
<dbReference type="RefSeq" id="XP_025586127.1">
    <property type="nucleotide sequence ID" value="XM_025735418.2"/>
</dbReference>
<dbReference type="PANTHER" id="PTHR42339:SF1">
    <property type="entry name" value="HISTONE H1"/>
    <property type="match status" value="1"/>
</dbReference>
<dbReference type="AlphaFoldDB" id="A0A2L2TDD2"/>
<evidence type="ECO:0000256" key="1">
    <source>
        <dbReference type="SAM" id="MobiDB-lite"/>
    </source>
</evidence>
<evidence type="ECO:0000313" key="4">
    <source>
        <dbReference type="Proteomes" id="UP000245910"/>
    </source>
</evidence>
<protein>
    <recommendedName>
        <fullName evidence="2">DUF7726 domain-containing protein</fullName>
    </recommendedName>
</protein>
<dbReference type="EMBL" id="LN649230">
    <property type="protein sequence ID" value="CEI62407.1"/>
    <property type="molecule type" value="Genomic_DNA"/>
</dbReference>
<feature type="compositionally biased region" description="Polar residues" evidence="1">
    <location>
        <begin position="175"/>
        <end position="190"/>
    </location>
</feature>
<feature type="domain" description="DUF7726" evidence="2">
    <location>
        <begin position="90"/>
        <end position="157"/>
    </location>
</feature>
<accession>A0A2L2TDD2</accession>
<keyword evidence="4" id="KW-1185">Reference proteome</keyword>
<evidence type="ECO:0000259" key="2">
    <source>
        <dbReference type="Pfam" id="PF24852"/>
    </source>
</evidence>
<dbReference type="OrthoDB" id="2592504at2759"/>
<reference evidence="4" key="1">
    <citation type="submission" date="2014-10" db="EMBL/GenBank/DDBJ databases">
        <authorList>
            <person name="King R."/>
        </authorList>
    </citation>
    <scope>NUCLEOTIDE SEQUENCE [LARGE SCALE GENOMIC DNA]</scope>
    <source>
        <strain evidence="4">A3/5</strain>
    </source>
</reference>
<proteinExistence type="predicted"/>
<dbReference type="Pfam" id="PF24852">
    <property type="entry name" value="DUF7726"/>
    <property type="match status" value="2"/>
</dbReference>
<dbReference type="Proteomes" id="UP000245910">
    <property type="component" value="Chromosome II"/>
</dbReference>
<dbReference type="PANTHER" id="PTHR42339">
    <property type="entry name" value="HISTONE H1"/>
    <property type="match status" value="1"/>
</dbReference>
<name>A0A2L2TDD2_9HYPO</name>